<reference evidence="3" key="3">
    <citation type="submission" date="2015-03" db="EMBL/GenBank/DDBJ databases">
        <authorList>
            <person name="Murphy D."/>
        </authorList>
    </citation>
    <scope>NUCLEOTIDE SEQUENCE [LARGE SCALE GENOMIC DNA]</scope>
    <source>
        <strain evidence="3">K00500041</strain>
    </source>
</reference>
<dbReference type="RefSeq" id="WP_003906149.1">
    <property type="nucleotide sequence ID" value="NZ_AP017901.1"/>
</dbReference>
<evidence type="ECO:0000313" key="8">
    <source>
        <dbReference type="Proteomes" id="UP000045842"/>
    </source>
</evidence>
<dbReference type="Proteomes" id="UP000039021">
    <property type="component" value="Unassembled WGS sequence"/>
</dbReference>
<evidence type="ECO:0000313" key="4">
    <source>
        <dbReference type="EMBL" id="COY62990.1"/>
    </source>
</evidence>
<dbReference type="EMBL" id="CSBK01001405">
    <property type="protein sequence ID" value="COY62990.1"/>
    <property type="molecule type" value="Genomic_DNA"/>
</dbReference>
<evidence type="ECO:0000313" key="6">
    <source>
        <dbReference type="Proteomes" id="UP000038802"/>
    </source>
</evidence>
<dbReference type="Proteomes" id="UP000045842">
    <property type="component" value="Unassembled WGS sequence"/>
</dbReference>
<dbReference type="EMBL" id="CSAD01000046">
    <property type="protein sequence ID" value="COU88938.1"/>
    <property type="molecule type" value="Genomic_DNA"/>
</dbReference>
<dbReference type="Proteomes" id="UP000048289">
    <property type="component" value="Unassembled WGS sequence"/>
</dbReference>
<evidence type="ECO:0000313" key="2">
    <source>
        <dbReference type="EMBL" id="COU88938.1"/>
    </source>
</evidence>
<dbReference type="EMBL" id="CFOE01000052">
    <property type="protein sequence ID" value="CFE37152.1"/>
    <property type="molecule type" value="Genomic_DNA"/>
</dbReference>
<dbReference type="AlphaFoldDB" id="A0A0K2KY33"/>
<protein>
    <submittedName>
        <fullName evidence="3">Uncharacterized protein</fullName>
    </submittedName>
</protein>
<evidence type="ECO:0000313" key="3">
    <source>
        <dbReference type="EMBL" id="COW43887.1"/>
    </source>
</evidence>
<proteinExistence type="predicted"/>
<accession>A0A0K2KY33</accession>
<reference evidence="6 7" key="2">
    <citation type="submission" date="2015-03" db="EMBL/GenBank/DDBJ databases">
        <authorList>
            <consortium name="Pathogen Informatics"/>
        </authorList>
    </citation>
    <scope>NUCLEOTIDE SEQUENCE [LARGE SCALE GENOMIC DNA]</scope>
    <source>
        <strain evidence="2 8">G09801536</strain>
        <strain evidence="1 9">G09901357</strain>
        <strain evidence="6">K00500041</strain>
        <strain evidence="7">N09902308</strain>
    </source>
</reference>
<dbReference type="Proteomes" id="UP000038802">
    <property type="component" value="Unassembled WGS sequence"/>
</dbReference>
<dbReference type="Proteomes" id="UP000671119">
    <property type="component" value="Unassembled WGS sequence"/>
</dbReference>
<evidence type="ECO:0000313" key="1">
    <source>
        <dbReference type="EMBL" id="CFE37152.1"/>
    </source>
</evidence>
<sequence>MSHVRYVAWLGQLSSRMANMQTLTSRSSIVADQFGEGFLVVQVDTGLQASGAVGRQ</sequence>
<evidence type="ECO:0000313" key="10">
    <source>
        <dbReference type="Proteomes" id="UP000671119"/>
    </source>
</evidence>
<reference evidence="4" key="1">
    <citation type="submission" date="2015-03" db="EMBL/GenBank/DDBJ databases">
        <authorList>
            <consortium name="Pathogen Informatics"/>
            <person name="Murphy D."/>
        </authorList>
    </citation>
    <scope>NUCLEOTIDE SEQUENCE</scope>
    <source>
        <strain evidence="4">N09902308</strain>
    </source>
</reference>
<gene>
    <name evidence="2" type="ORF">ERS007679_00579</name>
    <name evidence="1" type="ORF">ERS007681_00684</name>
    <name evidence="3" type="ORF">ERS007703_03655</name>
    <name evidence="4" type="ORF">ERS007739_02899</name>
    <name evidence="5" type="ORF">J8J21_10185</name>
</gene>
<evidence type="ECO:0000313" key="7">
    <source>
        <dbReference type="Proteomes" id="UP000039021"/>
    </source>
</evidence>
<evidence type="ECO:0000313" key="5">
    <source>
        <dbReference type="EMBL" id="MBP0683488.1"/>
    </source>
</evidence>
<dbReference type="EMBL" id="JAGIZI010000013">
    <property type="protein sequence ID" value="MBP0683488.1"/>
    <property type="molecule type" value="Genomic_DNA"/>
</dbReference>
<evidence type="ECO:0000313" key="9">
    <source>
        <dbReference type="Proteomes" id="UP000048289"/>
    </source>
</evidence>
<dbReference type="PATRIC" id="fig|1773.206.peg.3977"/>
<dbReference type="EMBL" id="CSAE01000522">
    <property type="protein sequence ID" value="COW43887.1"/>
    <property type="molecule type" value="Genomic_DNA"/>
</dbReference>
<name>A0A0K2KY33_MYCTX</name>
<organism evidence="3 6">
    <name type="scientific">Mycobacterium tuberculosis</name>
    <dbReference type="NCBI Taxonomy" id="1773"/>
    <lineage>
        <taxon>Bacteria</taxon>
        <taxon>Bacillati</taxon>
        <taxon>Actinomycetota</taxon>
        <taxon>Actinomycetes</taxon>
        <taxon>Mycobacteriales</taxon>
        <taxon>Mycobacteriaceae</taxon>
        <taxon>Mycobacterium</taxon>
        <taxon>Mycobacterium tuberculosis complex</taxon>
    </lineage>
</organism>
<reference evidence="5 10" key="4">
    <citation type="submission" date="2021-03" db="EMBL/GenBank/DDBJ databases">
        <title>Whole Genome Sequencing of Mycobacterium tuberculosis clinical isolates from Arunachal Pradesh, India.</title>
        <authorList>
            <person name="Singh S."/>
            <person name="Mudliar S.R."/>
            <person name="Kulsum U."/>
            <person name="Rufai S.B."/>
            <person name="Singh P.K."/>
            <person name="Umpo M."/>
            <person name="Nyori M."/>
        </authorList>
    </citation>
    <scope>NUCLEOTIDE SEQUENCE [LARGE SCALE GENOMIC DNA]</scope>
    <source>
        <strain evidence="5 10">OMICS/BPL/0142/20/SP</strain>
    </source>
</reference>